<gene>
    <name evidence="2" type="ORF">HJG44_03260</name>
</gene>
<dbReference type="Proteomes" id="UP000564885">
    <property type="component" value="Unassembled WGS sequence"/>
</dbReference>
<evidence type="ECO:0000313" key="3">
    <source>
        <dbReference type="Proteomes" id="UP000564885"/>
    </source>
</evidence>
<comment type="caution">
    <text evidence="2">The sequence shown here is derived from an EMBL/GenBank/DDBJ whole genome shotgun (WGS) entry which is preliminary data.</text>
</comment>
<keyword evidence="3" id="KW-1185">Reference proteome</keyword>
<protein>
    <recommendedName>
        <fullName evidence="4">Lipoprotein</fullName>
    </recommendedName>
</protein>
<evidence type="ECO:0000256" key="1">
    <source>
        <dbReference type="SAM" id="SignalP"/>
    </source>
</evidence>
<evidence type="ECO:0000313" key="2">
    <source>
        <dbReference type="EMBL" id="NNM71414.1"/>
    </source>
</evidence>
<accession>A0A849I1F9</accession>
<keyword evidence="1" id="KW-0732">Signal</keyword>
<dbReference type="AlphaFoldDB" id="A0A849I1F9"/>
<evidence type="ECO:0008006" key="4">
    <source>
        <dbReference type="Google" id="ProtNLM"/>
    </source>
</evidence>
<dbReference type="EMBL" id="JABEPP010000001">
    <property type="protein sequence ID" value="NNM71414.1"/>
    <property type="molecule type" value="Genomic_DNA"/>
</dbReference>
<proteinExistence type="predicted"/>
<reference evidence="2 3" key="1">
    <citation type="submission" date="2020-04" db="EMBL/GenBank/DDBJ databases">
        <title>Enterovirga sp. isolate from soil.</title>
        <authorList>
            <person name="Chea S."/>
            <person name="Kim D.-U."/>
        </authorList>
    </citation>
    <scope>NUCLEOTIDE SEQUENCE [LARGE SCALE GENOMIC DNA]</scope>
    <source>
        <strain evidence="2 3">DB1703</strain>
    </source>
</reference>
<dbReference type="PROSITE" id="PS51257">
    <property type="entry name" value="PROKAR_LIPOPROTEIN"/>
    <property type="match status" value="1"/>
</dbReference>
<name>A0A849I1F9_9HYPH</name>
<dbReference type="RefSeq" id="WP_171216876.1">
    <property type="nucleotide sequence ID" value="NZ_JABEPP010000001.1"/>
</dbReference>
<sequence length="131" mass="13186">MRHLLWIIAALGLAGCATQISVPVSGQFGNGVPAAGQATARTSGEGDFWVQAPGGKRCSGTYNSLDTNPTIVVPVTCSNGARGEIVVTRQLNGLSGTAIGKLSDGTTGQFVFGDLKFEQAFGAGGKAKSGG</sequence>
<organism evidence="2 3">
    <name type="scientific">Enterovirga aerilata</name>
    <dbReference type="NCBI Taxonomy" id="2730920"/>
    <lineage>
        <taxon>Bacteria</taxon>
        <taxon>Pseudomonadati</taxon>
        <taxon>Pseudomonadota</taxon>
        <taxon>Alphaproteobacteria</taxon>
        <taxon>Hyphomicrobiales</taxon>
        <taxon>Methylobacteriaceae</taxon>
        <taxon>Enterovirga</taxon>
    </lineage>
</organism>
<feature type="chain" id="PRO_5033055746" description="Lipoprotein" evidence="1">
    <location>
        <begin position="20"/>
        <end position="131"/>
    </location>
</feature>
<feature type="signal peptide" evidence="1">
    <location>
        <begin position="1"/>
        <end position="19"/>
    </location>
</feature>